<comment type="caution">
    <text evidence="1">The sequence shown here is derived from an EMBL/GenBank/DDBJ whole genome shotgun (WGS) entry which is preliminary data.</text>
</comment>
<dbReference type="Proteomes" id="UP000182344">
    <property type="component" value="Unassembled WGS sequence"/>
</dbReference>
<dbReference type="PANTHER" id="PTHR11669:SF8">
    <property type="entry name" value="DNA POLYMERASE III SUBUNIT DELTA"/>
    <property type="match status" value="1"/>
</dbReference>
<evidence type="ECO:0008006" key="3">
    <source>
        <dbReference type="Google" id="ProtNLM"/>
    </source>
</evidence>
<proteinExistence type="predicted"/>
<gene>
    <name evidence="1" type="ORF">AUK05_02085</name>
</gene>
<dbReference type="Gene3D" id="3.40.50.300">
    <property type="entry name" value="P-loop containing nucleotide triphosphate hydrolases"/>
    <property type="match status" value="1"/>
</dbReference>
<name>A0A1J5HZ62_9BACT</name>
<dbReference type="InterPro" id="IPR027417">
    <property type="entry name" value="P-loop_NTPase"/>
</dbReference>
<reference evidence="1 2" key="1">
    <citation type="journal article" date="2016" name="Environ. Microbiol.">
        <title>Genomic resolution of a cold subsurface aquifer community provides metabolic insights for novel microbes adapted to high CO concentrations.</title>
        <authorList>
            <person name="Probst A.J."/>
            <person name="Castelle C.J."/>
            <person name="Singh A."/>
            <person name="Brown C.T."/>
            <person name="Anantharaman K."/>
            <person name="Sharon I."/>
            <person name="Hug L.A."/>
            <person name="Burstein D."/>
            <person name="Emerson J.B."/>
            <person name="Thomas B.C."/>
            <person name="Banfield J.F."/>
        </authorList>
    </citation>
    <scope>NUCLEOTIDE SEQUENCE [LARGE SCALE GENOMIC DNA]</scope>
    <source>
        <strain evidence="1">CG2_30_35_20</strain>
    </source>
</reference>
<dbReference type="GO" id="GO:0006261">
    <property type="term" value="P:DNA-templated DNA replication"/>
    <property type="evidence" value="ECO:0007669"/>
    <property type="project" value="TreeGrafter"/>
</dbReference>
<dbReference type="EMBL" id="MNZO01000029">
    <property type="protein sequence ID" value="OIP87114.1"/>
    <property type="molecule type" value="Genomic_DNA"/>
</dbReference>
<sequence>MTFPSTLIIGDNYQTLLESLGHSQLQNPDLIIIDNDYSIEAVRKIENFLHKLSYNHKNKVVLIKNAQNLDLIHQNTLLKNIEEPGENNYFILTTNNLSKILPTIISRCHLIIQKQNIVSVLQNLPVPTDIKSALQISSTIEKNSIKETLQNELNSLQQNLVKNPTPKLSQKIGILLKSLEFIDSNLDPRLALDYYLLNQI</sequence>
<organism evidence="1 2">
    <name type="scientific">Candidatus Shapirobacteria bacterium CG2_30_35_20</name>
    <dbReference type="NCBI Taxonomy" id="1805376"/>
    <lineage>
        <taxon>Bacteria</taxon>
        <taxon>Candidatus Shapironibacteriota</taxon>
    </lineage>
</organism>
<evidence type="ECO:0000313" key="2">
    <source>
        <dbReference type="Proteomes" id="UP000182344"/>
    </source>
</evidence>
<accession>A0A1J5HZ62</accession>
<dbReference type="Pfam" id="PF13177">
    <property type="entry name" value="DNA_pol3_delta2"/>
    <property type="match status" value="1"/>
</dbReference>
<dbReference type="STRING" id="1805376.AUK05_02085"/>
<evidence type="ECO:0000313" key="1">
    <source>
        <dbReference type="EMBL" id="OIP87114.1"/>
    </source>
</evidence>
<dbReference type="SUPFAM" id="SSF52540">
    <property type="entry name" value="P-loop containing nucleoside triphosphate hydrolases"/>
    <property type="match status" value="1"/>
</dbReference>
<dbReference type="InterPro" id="IPR050238">
    <property type="entry name" value="DNA_Rep/Repair_Clamp_Loader"/>
</dbReference>
<dbReference type="AlphaFoldDB" id="A0A1J5HZ62"/>
<protein>
    <recommendedName>
        <fullName evidence="3">DNA polymerase III subunit delta</fullName>
    </recommendedName>
</protein>
<dbReference type="PANTHER" id="PTHR11669">
    <property type="entry name" value="REPLICATION FACTOR C / DNA POLYMERASE III GAMMA-TAU SUBUNIT"/>
    <property type="match status" value="1"/>
</dbReference>